<feature type="transmembrane region" description="Helical" evidence="1">
    <location>
        <begin position="105"/>
        <end position="123"/>
    </location>
</feature>
<keyword evidence="1" id="KW-0812">Transmembrane</keyword>
<evidence type="ECO:0000313" key="4">
    <source>
        <dbReference type="EMBL" id="VDC95018.1"/>
    </source>
</evidence>
<dbReference type="Proteomes" id="UP000694005">
    <property type="component" value="Chromosome A07"/>
</dbReference>
<name>A0A3P6BG91_BRACM</name>
<dbReference type="AlphaFoldDB" id="A0A3P6BG91"/>
<organism evidence="4">
    <name type="scientific">Brassica campestris</name>
    <name type="common">Field mustard</name>
    <dbReference type="NCBI Taxonomy" id="3711"/>
    <lineage>
        <taxon>Eukaryota</taxon>
        <taxon>Viridiplantae</taxon>
        <taxon>Streptophyta</taxon>
        <taxon>Embryophyta</taxon>
        <taxon>Tracheophyta</taxon>
        <taxon>Spermatophyta</taxon>
        <taxon>Magnoliopsida</taxon>
        <taxon>eudicotyledons</taxon>
        <taxon>Gunneridae</taxon>
        <taxon>Pentapetalae</taxon>
        <taxon>rosids</taxon>
        <taxon>malvids</taxon>
        <taxon>Brassicales</taxon>
        <taxon>Brassicaceae</taxon>
        <taxon>Brassiceae</taxon>
        <taxon>Brassica</taxon>
    </lineage>
</organism>
<feature type="signal peptide" evidence="2">
    <location>
        <begin position="1"/>
        <end position="15"/>
    </location>
</feature>
<evidence type="ECO:0000256" key="2">
    <source>
        <dbReference type="SAM" id="SignalP"/>
    </source>
</evidence>
<reference evidence="4" key="1">
    <citation type="submission" date="2018-11" db="EMBL/GenBank/DDBJ databases">
        <authorList>
            <consortium name="Genoscope - CEA"/>
            <person name="William W."/>
        </authorList>
    </citation>
    <scope>NUCLEOTIDE SEQUENCE</scope>
</reference>
<accession>A0A3P6BG91</accession>
<dbReference type="EMBL" id="LR031574">
    <property type="protein sequence ID" value="VDC95018.1"/>
    <property type="molecule type" value="Genomic_DNA"/>
</dbReference>
<gene>
    <name evidence="4" type="ORF">BRAA07T27802Z</name>
    <name evidence="3" type="ORF">BRAPAZ1V2_A07P00190.2</name>
</gene>
<sequence length="129" mass="14650">MPITIISLLFSFSSSLSPLCHDRTVETIKSHLNNCHIVTAINNPSLLEDNDSAEIKTRQQPMSSSFLAPPLEVMGQSPPQRPCAAQSLLIFSLRFTFLENRSEKVPFYLFQFRFLFTIIFIIASKTQLK</sequence>
<dbReference type="Gramene" id="A07p00190.2_BraZ1">
    <property type="protein sequence ID" value="A07p00190.2_BraZ1.CDS"/>
    <property type="gene ID" value="A07g00190.2_BraZ1"/>
</dbReference>
<evidence type="ECO:0000256" key="1">
    <source>
        <dbReference type="SAM" id="Phobius"/>
    </source>
</evidence>
<keyword evidence="2" id="KW-0732">Signal</keyword>
<evidence type="ECO:0000313" key="3">
    <source>
        <dbReference type="EMBL" id="CAG7900375.1"/>
    </source>
</evidence>
<keyword evidence="1" id="KW-1133">Transmembrane helix</keyword>
<protein>
    <submittedName>
        <fullName evidence="3">Uncharacterized protein</fullName>
    </submittedName>
</protein>
<dbReference type="EMBL" id="LS974623">
    <property type="protein sequence ID" value="CAG7900375.1"/>
    <property type="molecule type" value="Genomic_DNA"/>
</dbReference>
<keyword evidence="1" id="KW-0472">Membrane</keyword>
<proteinExistence type="predicted"/>
<feature type="chain" id="PRO_5039861630" evidence="2">
    <location>
        <begin position="16"/>
        <end position="129"/>
    </location>
</feature>